<protein>
    <submittedName>
        <fullName evidence="1">Uncharacterized protein</fullName>
    </submittedName>
</protein>
<sequence length="199" mass="21017">MIDYSGPPKMQIPNPSNNIPFALHRIPNLQQNSQNLHTPIPRLAARKDRQRMRALAQTKEIDVLGGPAAIGGPAHSDDTHGLDLELLVAHALSGPAPPQQLGAALVLALEEVPGLEAVQGGGEGVVVRAAGHNTQKNAAARGRDGDERVLHAEFALDAEGDCCRRDLVACVYGEGRGEEAEPFLASGRDAAYVCPSPIH</sequence>
<proteinExistence type="predicted"/>
<dbReference type="RefSeq" id="XP_025553490.1">
    <property type="nucleotide sequence ID" value="XM_025699568.1"/>
</dbReference>
<accession>A0A395I3N9</accession>
<dbReference type="GeneID" id="37203857"/>
<evidence type="ECO:0000313" key="1">
    <source>
        <dbReference type="EMBL" id="RAL14336.1"/>
    </source>
</evidence>
<dbReference type="AlphaFoldDB" id="A0A395I3N9"/>
<organism evidence="1 2">
    <name type="scientific">Aspergillus homomorphus (strain CBS 101889)</name>
    <dbReference type="NCBI Taxonomy" id="1450537"/>
    <lineage>
        <taxon>Eukaryota</taxon>
        <taxon>Fungi</taxon>
        <taxon>Dikarya</taxon>
        <taxon>Ascomycota</taxon>
        <taxon>Pezizomycotina</taxon>
        <taxon>Eurotiomycetes</taxon>
        <taxon>Eurotiomycetidae</taxon>
        <taxon>Eurotiales</taxon>
        <taxon>Aspergillaceae</taxon>
        <taxon>Aspergillus</taxon>
        <taxon>Aspergillus subgen. Circumdati</taxon>
    </lineage>
</organism>
<gene>
    <name evidence="1" type="ORF">BO97DRAFT_466046</name>
</gene>
<feature type="non-terminal residue" evidence="1">
    <location>
        <position position="199"/>
    </location>
</feature>
<name>A0A395I3N9_ASPHC</name>
<dbReference type="VEuPathDB" id="FungiDB:BO97DRAFT_466046"/>
<dbReference type="Proteomes" id="UP000248961">
    <property type="component" value="Unassembled WGS sequence"/>
</dbReference>
<reference evidence="1 2" key="1">
    <citation type="submission" date="2018-02" db="EMBL/GenBank/DDBJ databases">
        <title>The genomes of Aspergillus section Nigri reveals drivers in fungal speciation.</title>
        <authorList>
            <consortium name="DOE Joint Genome Institute"/>
            <person name="Vesth T.C."/>
            <person name="Nybo J."/>
            <person name="Theobald S."/>
            <person name="Brandl J."/>
            <person name="Frisvad J.C."/>
            <person name="Nielsen K.F."/>
            <person name="Lyhne E.K."/>
            <person name="Kogle M.E."/>
            <person name="Kuo A."/>
            <person name="Riley R."/>
            <person name="Clum A."/>
            <person name="Nolan M."/>
            <person name="Lipzen A."/>
            <person name="Salamov A."/>
            <person name="Henrissat B."/>
            <person name="Wiebenga A."/>
            <person name="De vries R.P."/>
            <person name="Grigoriev I.V."/>
            <person name="Mortensen U.H."/>
            <person name="Andersen M.R."/>
            <person name="Baker S.E."/>
        </authorList>
    </citation>
    <scope>NUCLEOTIDE SEQUENCE [LARGE SCALE GENOMIC DNA]</scope>
    <source>
        <strain evidence="1 2">CBS 101889</strain>
    </source>
</reference>
<keyword evidence="2" id="KW-1185">Reference proteome</keyword>
<dbReference type="EMBL" id="KZ824275">
    <property type="protein sequence ID" value="RAL14336.1"/>
    <property type="molecule type" value="Genomic_DNA"/>
</dbReference>
<evidence type="ECO:0000313" key="2">
    <source>
        <dbReference type="Proteomes" id="UP000248961"/>
    </source>
</evidence>